<dbReference type="RefSeq" id="WP_063951343.1">
    <property type="nucleotide sequence ID" value="NZ_LXPS01000039.1"/>
</dbReference>
<comment type="caution">
    <text evidence="1">The sequence shown here is derived from an EMBL/GenBank/DDBJ whole genome shotgun (WGS) entry which is preliminary data.</text>
</comment>
<evidence type="ECO:0000313" key="1">
    <source>
        <dbReference type="EMBL" id="OAE37662.1"/>
    </source>
</evidence>
<organism evidence="1 2">
    <name type="scientific">Agrobacterium tumefaciens</name>
    <dbReference type="NCBI Taxonomy" id="358"/>
    <lineage>
        <taxon>Bacteria</taxon>
        <taxon>Pseudomonadati</taxon>
        <taxon>Pseudomonadota</taxon>
        <taxon>Alphaproteobacteria</taxon>
        <taxon>Hyphomicrobiales</taxon>
        <taxon>Rhizobiaceae</taxon>
        <taxon>Rhizobium/Agrobacterium group</taxon>
        <taxon>Agrobacterium</taxon>
        <taxon>Agrobacterium tumefaciens complex</taxon>
    </lineage>
</organism>
<name>A0A176WW91_AGRTU</name>
<evidence type="ECO:0000313" key="2">
    <source>
        <dbReference type="Proteomes" id="UP000077098"/>
    </source>
</evidence>
<sequence>MDKSAMIRDWAETALQTLAPMSLNDRQLWMATAHAGEKYFNWRKVSYACSLFPDLRERFTKLGVVVR</sequence>
<dbReference type="AlphaFoldDB" id="A0A176WW91"/>
<proteinExistence type="predicted"/>
<protein>
    <submittedName>
        <fullName evidence="1">Uncharacterized protein</fullName>
    </submittedName>
</protein>
<dbReference type="Proteomes" id="UP000077098">
    <property type="component" value="Unassembled WGS sequence"/>
</dbReference>
<reference evidence="1 2" key="1">
    <citation type="submission" date="2016-05" db="EMBL/GenBank/DDBJ databases">
        <authorList>
            <person name="Lavstsen T."/>
            <person name="Jespersen J.S."/>
        </authorList>
    </citation>
    <scope>NUCLEOTIDE SEQUENCE [LARGE SCALE GENOMIC DNA]</scope>
    <source>
        <strain evidence="1 2">KCJ1736</strain>
    </source>
</reference>
<dbReference type="EMBL" id="LXPS01000039">
    <property type="protein sequence ID" value="OAE37662.1"/>
    <property type="molecule type" value="Genomic_DNA"/>
</dbReference>
<accession>A0A176WW91</accession>
<gene>
    <name evidence="1" type="ORF">A7J57_08775</name>
</gene>